<evidence type="ECO:0000313" key="2">
    <source>
        <dbReference type="EMBL" id="KAL1903381.1"/>
    </source>
</evidence>
<organism evidence="2 3">
    <name type="scientific">Sporothrix stenoceras</name>
    <dbReference type="NCBI Taxonomy" id="5173"/>
    <lineage>
        <taxon>Eukaryota</taxon>
        <taxon>Fungi</taxon>
        <taxon>Dikarya</taxon>
        <taxon>Ascomycota</taxon>
        <taxon>Pezizomycotina</taxon>
        <taxon>Sordariomycetes</taxon>
        <taxon>Sordariomycetidae</taxon>
        <taxon>Ophiostomatales</taxon>
        <taxon>Ophiostomataceae</taxon>
        <taxon>Sporothrix</taxon>
    </lineage>
</organism>
<comment type="caution">
    <text evidence="2">The sequence shown here is derived from an EMBL/GenBank/DDBJ whole genome shotgun (WGS) entry which is preliminary data.</text>
</comment>
<protein>
    <submittedName>
        <fullName evidence="2">Uncharacterized protein</fullName>
    </submittedName>
</protein>
<feature type="region of interest" description="Disordered" evidence="1">
    <location>
        <begin position="55"/>
        <end position="96"/>
    </location>
</feature>
<evidence type="ECO:0000256" key="1">
    <source>
        <dbReference type="SAM" id="MobiDB-lite"/>
    </source>
</evidence>
<gene>
    <name evidence="2" type="ORF">Sste5346_000007</name>
</gene>
<dbReference type="Proteomes" id="UP001583186">
    <property type="component" value="Unassembled WGS sequence"/>
</dbReference>
<name>A0ABR3ZRS5_9PEZI</name>
<sequence>MSPSTSSSSSSSKSFWPRELVFASPNPTQLEGGRQLEGAPMCPCNACWEYGSHTLAPPKAPKTPKASSKDKKSPLQFLKKSNSSKDSVASDLRPLKQSVTLASAASSVYDY</sequence>
<evidence type="ECO:0000313" key="3">
    <source>
        <dbReference type="Proteomes" id="UP001583186"/>
    </source>
</evidence>
<accession>A0ABR3ZRS5</accession>
<keyword evidence="3" id="KW-1185">Reference proteome</keyword>
<dbReference type="EMBL" id="JAWCUI010000001">
    <property type="protein sequence ID" value="KAL1903381.1"/>
    <property type="molecule type" value="Genomic_DNA"/>
</dbReference>
<proteinExistence type="predicted"/>
<reference evidence="2 3" key="1">
    <citation type="journal article" date="2024" name="IMA Fungus">
        <title>IMA Genome - F19 : A genome assembly and annotation guide to empower mycologists, including annotated draft genome sequences of Ceratocystis pirilliformis, Diaporthe australafricana, Fusarium ophioides, Paecilomyces lecythidis, and Sporothrix stenoceras.</title>
        <authorList>
            <person name="Aylward J."/>
            <person name="Wilson A.M."/>
            <person name="Visagie C.M."/>
            <person name="Spraker J."/>
            <person name="Barnes I."/>
            <person name="Buitendag C."/>
            <person name="Ceriani C."/>
            <person name="Del Mar Angel L."/>
            <person name="du Plessis D."/>
            <person name="Fuchs T."/>
            <person name="Gasser K."/>
            <person name="Kramer D."/>
            <person name="Li W."/>
            <person name="Munsamy K."/>
            <person name="Piso A."/>
            <person name="Price J.L."/>
            <person name="Sonnekus B."/>
            <person name="Thomas C."/>
            <person name="van der Nest A."/>
            <person name="van Dijk A."/>
            <person name="van Heerden A."/>
            <person name="van Vuuren N."/>
            <person name="Yilmaz N."/>
            <person name="Duong T.A."/>
            <person name="van der Merwe N.A."/>
            <person name="Wingfield M.J."/>
            <person name="Wingfield B.D."/>
        </authorList>
    </citation>
    <scope>NUCLEOTIDE SEQUENCE [LARGE SCALE GENOMIC DNA]</scope>
    <source>
        <strain evidence="2 3">CMW 5346</strain>
    </source>
</reference>